<dbReference type="InterPro" id="IPR000898">
    <property type="entry name" value="Indolamine_dOase"/>
</dbReference>
<evidence type="ECO:0000256" key="3">
    <source>
        <dbReference type="ARBA" id="ARBA00023004"/>
    </source>
</evidence>
<keyword evidence="5" id="KW-1185">Reference proteome</keyword>
<dbReference type="PANTHER" id="PTHR28657:SF5">
    <property type="entry name" value="INDOLEAMINE 2,3-DIOXYGENASE"/>
    <property type="match status" value="1"/>
</dbReference>
<evidence type="ECO:0000256" key="2">
    <source>
        <dbReference type="ARBA" id="ARBA00022723"/>
    </source>
</evidence>
<dbReference type="EMBL" id="UZAI01020527">
    <property type="protein sequence ID" value="VDP51965.1"/>
    <property type="molecule type" value="Genomic_DNA"/>
</dbReference>
<proteinExistence type="inferred from homology"/>
<dbReference type="GO" id="GO:0005737">
    <property type="term" value="C:cytoplasm"/>
    <property type="evidence" value="ECO:0007669"/>
    <property type="project" value="TreeGrafter"/>
</dbReference>
<dbReference type="GO" id="GO:0019441">
    <property type="term" value="P:L-tryptophan catabolic process to kynurenine"/>
    <property type="evidence" value="ECO:0007669"/>
    <property type="project" value="InterPro"/>
</dbReference>
<accession>A0A3P8F8K2</accession>
<dbReference type="GO" id="GO:0033754">
    <property type="term" value="F:indoleamine 2,3-dioxygenase activity"/>
    <property type="evidence" value="ECO:0007669"/>
    <property type="project" value="TreeGrafter"/>
</dbReference>
<gene>
    <name evidence="4" type="ORF">SMRZ_LOCUS24598</name>
</gene>
<dbReference type="SUPFAM" id="SSF140959">
    <property type="entry name" value="Indolic compounds 2,3-dioxygenase-like"/>
    <property type="match status" value="1"/>
</dbReference>
<dbReference type="Proteomes" id="UP000277204">
    <property type="component" value="Unassembled WGS sequence"/>
</dbReference>
<name>A0A3P8F8K2_9TREM</name>
<comment type="similarity">
    <text evidence="1">Belongs to the indoleamine 2,3-dioxygenase family.</text>
</comment>
<protein>
    <submittedName>
        <fullName evidence="4">Uncharacterized protein</fullName>
    </submittedName>
</protein>
<reference evidence="4 5" key="1">
    <citation type="submission" date="2018-11" db="EMBL/GenBank/DDBJ databases">
        <authorList>
            <consortium name="Pathogen Informatics"/>
        </authorList>
    </citation>
    <scope>NUCLEOTIDE SEQUENCE [LARGE SCALE GENOMIC DNA]</scope>
    <source>
        <strain evidence="4 5">Zambia</strain>
    </source>
</reference>
<dbReference type="GO" id="GO:0046872">
    <property type="term" value="F:metal ion binding"/>
    <property type="evidence" value="ECO:0007669"/>
    <property type="project" value="UniProtKB-KW"/>
</dbReference>
<dbReference type="GO" id="GO:0034354">
    <property type="term" value="P:'de novo' NAD+ biosynthetic process from L-tryptophan"/>
    <property type="evidence" value="ECO:0007669"/>
    <property type="project" value="TreeGrafter"/>
</dbReference>
<evidence type="ECO:0000313" key="5">
    <source>
        <dbReference type="Proteomes" id="UP000277204"/>
    </source>
</evidence>
<dbReference type="AlphaFoldDB" id="A0A3P8F8K2"/>
<keyword evidence="2" id="KW-0479">Metal-binding</keyword>
<evidence type="ECO:0000313" key="4">
    <source>
        <dbReference type="EMBL" id="VDP51965.1"/>
    </source>
</evidence>
<dbReference type="GO" id="GO:0020037">
    <property type="term" value="F:heme binding"/>
    <property type="evidence" value="ECO:0007669"/>
    <property type="project" value="InterPro"/>
</dbReference>
<dbReference type="PANTHER" id="PTHR28657">
    <property type="entry name" value="INDOLEAMINE 2,3-DIOXYGENASE"/>
    <property type="match status" value="1"/>
</dbReference>
<keyword evidence="3" id="KW-0408">Iron</keyword>
<dbReference type="InterPro" id="IPR037217">
    <property type="entry name" value="Trp/Indoleamine_2_3_dOase-like"/>
</dbReference>
<evidence type="ECO:0000256" key="1">
    <source>
        <dbReference type="ARBA" id="ARBA00007119"/>
    </source>
</evidence>
<dbReference type="Pfam" id="PF01231">
    <property type="entry name" value="IDO"/>
    <property type="match status" value="1"/>
</dbReference>
<organism evidence="4 5">
    <name type="scientific">Schistosoma margrebowiei</name>
    <dbReference type="NCBI Taxonomy" id="48269"/>
    <lineage>
        <taxon>Eukaryota</taxon>
        <taxon>Metazoa</taxon>
        <taxon>Spiralia</taxon>
        <taxon>Lophotrochozoa</taxon>
        <taxon>Platyhelminthes</taxon>
        <taxon>Trematoda</taxon>
        <taxon>Digenea</taxon>
        <taxon>Strigeidida</taxon>
        <taxon>Schistosomatoidea</taxon>
        <taxon>Schistosomatidae</taxon>
        <taxon>Schistosoma</taxon>
    </lineage>
</organism>
<dbReference type="GO" id="GO:0004833">
    <property type="term" value="F:L-tryptophan 2,3-dioxygenase activity"/>
    <property type="evidence" value="ECO:0007669"/>
    <property type="project" value="TreeGrafter"/>
</dbReference>
<sequence>MVDRLPELSRNRSLRKEVESLPLLDLNGLDNHKELRLAHKILAFIASVYVWQDGEGGETELVGRYWKSLTSLVYWYFHHIRLVCHVCFDGNNQAYLGCHSMVNFLVWAAKVIASIGPSGDPIAIPSTCL</sequence>